<name>A0A0J7IFS3_9FLAO</name>
<dbReference type="OrthoDB" id="1271032at2"/>
<evidence type="ECO:0000256" key="1">
    <source>
        <dbReference type="SAM" id="SignalP"/>
    </source>
</evidence>
<protein>
    <submittedName>
        <fullName evidence="2">Uncharacterized protein</fullName>
    </submittedName>
</protein>
<organism evidence="2 3">
    <name type="scientific">Chryseobacterium angstadtii</name>
    <dbReference type="NCBI Taxonomy" id="558151"/>
    <lineage>
        <taxon>Bacteria</taxon>
        <taxon>Pseudomonadati</taxon>
        <taxon>Bacteroidota</taxon>
        <taxon>Flavobacteriia</taxon>
        <taxon>Flavobacteriales</taxon>
        <taxon>Weeksellaceae</taxon>
        <taxon>Chryseobacterium group</taxon>
        <taxon>Chryseobacterium</taxon>
    </lineage>
</organism>
<feature type="chain" id="PRO_5005288730" evidence="1">
    <location>
        <begin position="21"/>
        <end position="195"/>
    </location>
</feature>
<evidence type="ECO:0000313" key="3">
    <source>
        <dbReference type="Proteomes" id="UP000036261"/>
    </source>
</evidence>
<evidence type="ECO:0000313" key="2">
    <source>
        <dbReference type="EMBL" id="KMQ64869.1"/>
    </source>
</evidence>
<feature type="signal peptide" evidence="1">
    <location>
        <begin position="1"/>
        <end position="20"/>
    </location>
</feature>
<dbReference type="Proteomes" id="UP000036261">
    <property type="component" value="Unassembled WGS sequence"/>
</dbReference>
<keyword evidence="1" id="KW-0732">Signal</keyword>
<comment type="caution">
    <text evidence="2">The sequence shown here is derived from an EMBL/GenBank/DDBJ whole genome shotgun (WGS) entry which is preliminary data.</text>
</comment>
<reference evidence="2 3" key="1">
    <citation type="journal article" date="2013" name="Int. J. Syst. Evol. Microbiol.">
        <title>Chryseobacterium angstadtii sp. nov., isolated from a newt tank.</title>
        <authorList>
            <person name="Kirk K.E."/>
            <person name="Hoffman J.A."/>
            <person name="Smith K.A."/>
            <person name="Strahan B.L."/>
            <person name="Failor K.C."/>
            <person name="Krebs J.E."/>
            <person name="Gale A.N."/>
            <person name="Do T.D."/>
            <person name="Sontag T.C."/>
            <person name="Batties A.M."/>
            <person name="Mistiszyn K."/>
            <person name="Newman J.D."/>
        </authorList>
    </citation>
    <scope>NUCLEOTIDE SEQUENCE [LARGE SCALE GENOMIC DNA]</scope>
    <source>
        <strain evidence="2 3">KM</strain>
    </source>
</reference>
<keyword evidence="3" id="KW-1185">Reference proteome</keyword>
<dbReference type="PATRIC" id="fig|558151.6.peg.2472"/>
<sequence length="195" mass="22189">MKRYNLLIVLLLLIFNVTTAQKRNSPAADLSILKETKTKIENTVPLVIKHLQTIAEKEGDNTVLNNGKTALAKEYGILESEWFLYRNNMKNCILNNSSKKAKKCMEYHTQYLRNTFINYGNYISNLTRKNGYLGVEGDTKFDFKPIDITTKLSEAYFGANDAAGRMKGDQKKDFLGQTMSDDNKLTPFNQLAQAQ</sequence>
<gene>
    <name evidence="2" type="ORF">ACM46_11710</name>
</gene>
<proteinExistence type="predicted"/>
<accession>A0A0J7IFS3</accession>
<dbReference type="EMBL" id="LFND01000003">
    <property type="protein sequence ID" value="KMQ64869.1"/>
    <property type="molecule type" value="Genomic_DNA"/>
</dbReference>
<dbReference type="AlphaFoldDB" id="A0A0J7IFS3"/>
<dbReference type="RefSeq" id="WP_048506807.1">
    <property type="nucleotide sequence ID" value="NZ_LFND01000003.1"/>
</dbReference>